<keyword evidence="3" id="KW-1185">Reference proteome</keyword>
<comment type="caution">
    <text evidence="2">The sequence shown here is derived from an EMBL/GenBank/DDBJ whole genome shotgun (WGS) entry which is preliminary data.</text>
</comment>
<feature type="transmembrane region" description="Helical" evidence="1">
    <location>
        <begin position="31"/>
        <end position="51"/>
    </location>
</feature>
<proteinExistence type="predicted"/>
<dbReference type="InterPro" id="IPR011468">
    <property type="entry name" value="DUF1574"/>
</dbReference>
<accession>A0AAE3GRJ1</accession>
<dbReference type="Proteomes" id="UP001204953">
    <property type="component" value="Unassembled WGS sequence"/>
</dbReference>
<organism evidence="2 3">
    <name type="scientific">Limnofasciculus baicalensis BBK-W-15</name>
    <dbReference type="NCBI Taxonomy" id="2699891"/>
    <lineage>
        <taxon>Bacteria</taxon>
        <taxon>Bacillati</taxon>
        <taxon>Cyanobacteriota</taxon>
        <taxon>Cyanophyceae</taxon>
        <taxon>Coleofasciculales</taxon>
        <taxon>Coleofasciculaceae</taxon>
        <taxon>Limnofasciculus</taxon>
        <taxon>Limnofasciculus baicalensis</taxon>
    </lineage>
</organism>
<evidence type="ECO:0000313" key="2">
    <source>
        <dbReference type="EMBL" id="MCP2728964.1"/>
    </source>
</evidence>
<evidence type="ECO:0000313" key="3">
    <source>
        <dbReference type="Proteomes" id="UP001204953"/>
    </source>
</evidence>
<keyword evidence="1" id="KW-0812">Transmembrane</keyword>
<keyword evidence="1" id="KW-1133">Transmembrane helix</keyword>
<name>A0AAE3GRJ1_9CYAN</name>
<protein>
    <submittedName>
        <fullName evidence="2">DUF1574 domain-containing protein</fullName>
    </submittedName>
</protein>
<reference evidence="2" key="1">
    <citation type="submission" date="2022-06" db="EMBL/GenBank/DDBJ databases">
        <title>New cyanobacteria of genus Symplocastrum in benthos of Lake Baikal.</title>
        <authorList>
            <person name="Sorokovikova E."/>
            <person name="Tikhonova I."/>
            <person name="Krasnopeev A."/>
            <person name="Evseev P."/>
            <person name="Gladkikh A."/>
            <person name="Belykh O."/>
        </authorList>
    </citation>
    <scope>NUCLEOTIDE SEQUENCE</scope>
    <source>
        <strain evidence="2">BBK-W-15</strain>
    </source>
</reference>
<gene>
    <name evidence="2" type="ORF">NJ959_10905</name>
</gene>
<dbReference type="EMBL" id="JAMZMM010000085">
    <property type="protein sequence ID" value="MCP2728964.1"/>
    <property type="molecule type" value="Genomic_DNA"/>
</dbReference>
<evidence type="ECO:0000256" key="1">
    <source>
        <dbReference type="SAM" id="Phobius"/>
    </source>
</evidence>
<dbReference type="RefSeq" id="WP_254011753.1">
    <property type="nucleotide sequence ID" value="NZ_JAMZMM010000085.1"/>
</dbReference>
<dbReference type="AlphaFoldDB" id="A0AAE3GRJ1"/>
<dbReference type="Pfam" id="PF07611">
    <property type="entry name" value="DUF1574"/>
    <property type="match status" value="1"/>
</dbReference>
<sequence length="401" mass="46457">MMKFTLFSRSRGSIKNKKIQQDNHNYRKFNWTLLIVSLLPVLFIGFFNIAVDPYGILSTPSFSGFNQFKPEQDTHNSLVKTIDVIRFKPTTVLLGSSRVIIGLDPSHPGLIDSQNAYNLGIPAIHLPELNHYVEHVIINQSQAKQMVIGLDFFMFGEFDKDPRKLNDNLGKNKISLNMLMDILISWQTFEDSQSTVIANLNSKGIENYYFRGMRIIGDSNNKINGRLIPNMRTRFQKDISSYLEWYYSNYKLSNNALEIYKEIVDLCQRKNIDIKVFISPESASQLEAIRLAGLWSVFEQWKRELSQITPLWDFSGYNSITTEPISDDMEYFLDGTHYSKQVGDWVLNRVLSYQEKSVPKDFGILITPENIESHLAKIRGERELWAKQHPDEVMFVEDLKE</sequence>
<keyword evidence="1" id="KW-0472">Membrane</keyword>